<dbReference type="InterPro" id="IPR017456">
    <property type="entry name" value="CTP_synthase_N"/>
</dbReference>
<gene>
    <name evidence="17" type="primary">pyrG</name>
    <name evidence="17" type="ordered locus">UPA3_0294</name>
</gene>
<dbReference type="PANTHER" id="PTHR11550:SF0">
    <property type="entry name" value="CTP SYNTHASE-RELATED"/>
    <property type="match status" value="1"/>
</dbReference>
<keyword evidence="5" id="KW-0479">Metal-binding</keyword>
<dbReference type="EC" id="6.3.4.2" evidence="3"/>
<accession>A0A2C9DYW9</accession>
<dbReference type="NCBIfam" id="NF003792">
    <property type="entry name" value="PRK05380.1"/>
    <property type="match status" value="1"/>
</dbReference>
<dbReference type="SUPFAM" id="SSF52540">
    <property type="entry name" value="P-loop containing nucleoside triphosphate hydrolases"/>
    <property type="match status" value="1"/>
</dbReference>
<proteinExistence type="inferred from homology"/>
<dbReference type="InterPro" id="IPR027417">
    <property type="entry name" value="P-loop_NTPase"/>
</dbReference>
<dbReference type="GO" id="GO:0042802">
    <property type="term" value="F:identical protein binding"/>
    <property type="evidence" value="ECO:0007669"/>
    <property type="project" value="TreeGrafter"/>
</dbReference>
<evidence type="ECO:0000256" key="1">
    <source>
        <dbReference type="ARBA" id="ARBA00005171"/>
    </source>
</evidence>
<evidence type="ECO:0000256" key="11">
    <source>
        <dbReference type="ARBA" id="ARBA00047781"/>
    </source>
</evidence>
<dbReference type="GO" id="GO:0003883">
    <property type="term" value="F:CTP synthase activity"/>
    <property type="evidence" value="ECO:0007669"/>
    <property type="project" value="UniProtKB-EC"/>
</dbReference>
<keyword evidence="8" id="KW-0460">Magnesium</keyword>
<dbReference type="PANTHER" id="PTHR11550">
    <property type="entry name" value="CTP SYNTHASE"/>
    <property type="match status" value="1"/>
</dbReference>
<dbReference type="GO" id="GO:0005524">
    <property type="term" value="F:ATP binding"/>
    <property type="evidence" value="ECO:0007669"/>
    <property type="project" value="UniProtKB-KW"/>
</dbReference>
<keyword evidence="10" id="KW-0665">Pyrimidine biosynthesis</keyword>
<dbReference type="AlphaFoldDB" id="A0A2C9DYW9"/>
<dbReference type="GO" id="GO:0044210">
    <property type="term" value="P:'de novo' CTP biosynthetic process"/>
    <property type="evidence" value="ECO:0007669"/>
    <property type="project" value="UniProtKB-UniPathway"/>
</dbReference>
<dbReference type="InterPro" id="IPR029062">
    <property type="entry name" value="Class_I_gatase-like"/>
</dbReference>
<evidence type="ECO:0000256" key="4">
    <source>
        <dbReference type="ARBA" id="ARBA00022598"/>
    </source>
</evidence>
<dbReference type="Gene3D" id="3.40.50.300">
    <property type="entry name" value="P-loop containing nucleotide triphosphate hydrolases"/>
    <property type="match status" value="1"/>
</dbReference>
<evidence type="ECO:0000256" key="10">
    <source>
        <dbReference type="ARBA" id="ARBA00022975"/>
    </source>
</evidence>
<evidence type="ECO:0000256" key="3">
    <source>
        <dbReference type="ARBA" id="ARBA00012291"/>
    </source>
</evidence>
<evidence type="ECO:0000256" key="12">
    <source>
        <dbReference type="ARBA" id="ARBA00075170"/>
    </source>
</evidence>
<keyword evidence="4 17" id="KW-0436">Ligase</keyword>
<dbReference type="Pfam" id="PF00117">
    <property type="entry name" value="GATase"/>
    <property type="match status" value="1"/>
</dbReference>
<dbReference type="SUPFAM" id="SSF52317">
    <property type="entry name" value="Class I glutamine amidotransferase-like"/>
    <property type="match status" value="1"/>
</dbReference>
<dbReference type="RefSeq" id="WP_006688841.1">
    <property type="nucleotide sequence ID" value="NC_010503.1"/>
</dbReference>
<evidence type="ECO:0000256" key="8">
    <source>
        <dbReference type="ARBA" id="ARBA00022842"/>
    </source>
</evidence>
<dbReference type="Proteomes" id="UP000002162">
    <property type="component" value="Chromosome"/>
</dbReference>
<name>A0A2C9DYW9_UREP2</name>
<comment type="pathway">
    <text evidence="1">Pyrimidine metabolism; CTP biosynthesis via de novo pathway; CTP from UDP: step 2/2.</text>
</comment>
<dbReference type="InterPro" id="IPR004468">
    <property type="entry name" value="CTP_synthase"/>
</dbReference>
<dbReference type="GO" id="GO:0005829">
    <property type="term" value="C:cytosol"/>
    <property type="evidence" value="ECO:0007669"/>
    <property type="project" value="TreeGrafter"/>
</dbReference>
<evidence type="ECO:0000256" key="7">
    <source>
        <dbReference type="ARBA" id="ARBA00022840"/>
    </source>
</evidence>
<evidence type="ECO:0000256" key="13">
    <source>
        <dbReference type="ARBA" id="ARBA00079941"/>
    </source>
</evidence>
<dbReference type="GO" id="GO:0046872">
    <property type="term" value="F:metal ion binding"/>
    <property type="evidence" value="ECO:0007669"/>
    <property type="project" value="UniProtKB-KW"/>
</dbReference>
<feature type="domain" description="CTP synthase N-terminal" evidence="16">
    <location>
        <begin position="8"/>
        <end position="271"/>
    </location>
</feature>
<dbReference type="GeneID" id="29672566"/>
<keyword evidence="6" id="KW-0547">Nucleotide-binding</keyword>
<evidence type="ECO:0000313" key="17">
    <source>
        <dbReference type="EMBL" id="ACA33181.1"/>
    </source>
</evidence>
<dbReference type="InterPro" id="IPR017926">
    <property type="entry name" value="GATASE"/>
</dbReference>
<comment type="similarity">
    <text evidence="2">Belongs to the CTP synthase family.</text>
</comment>
<evidence type="ECO:0000259" key="16">
    <source>
        <dbReference type="Pfam" id="PF06418"/>
    </source>
</evidence>
<feature type="domain" description="Glutamine amidotransferase" evidence="15">
    <location>
        <begin position="308"/>
        <end position="529"/>
    </location>
</feature>
<dbReference type="CDD" id="cd01746">
    <property type="entry name" value="GATase1_CTP_Synthase"/>
    <property type="match status" value="1"/>
</dbReference>
<dbReference type="Pfam" id="PF06418">
    <property type="entry name" value="CTP_synth_N"/>
    <property type="match status" value="1"/>
</dbReference>
<evidence type="ECO:0000256" key="2">
    <source>
        <dbReference type="ARBA" id="ARBA00007533"/>
    </source>
</evidence>
<evidence type="ECO:0000256" key="14">
    <source>
        <dbReference type="ARBA" id="ARBA00083191"/>
    </source>
</evidence>
<protein>
    <recommendedName>
        <fullName evidence="3">CTP synthase (glutamine hydrolyzing)</fullName>
        <ecNumber evidence="3">6.3.4.2</ecNumber>
    </recommendedName>
    <alternativeName>
        <fullName evidence="13">Cytidine 5'-triphosphate synthase</fullName>
    </alternativeName>
    <alternativeName>
        <fullName evidence="14">Cytidine triphosphate synthetase</fullName>
    </alternativeName>
    <alternativeName>
        <fullName evidence="12">UTP--ammonia ligase</fullName>
    </alternativeName>
</protein>
<comment type="catalytic activity">
    <reaction evidence="11">
        <text>UTP + L-glutamine + ATP + H2O = CTP + L-glutamate + ADP + phosphate + 2 H(+)</text>
        <dbReference type="Rhea" id="RHEA:26426"/>
        <dbReference type="ChEBI" id="CHEBI:15377"/>
        <dbReference type="ChEBI" id="CHEBI:15378"/>
        <dbReference type="ChEBI" id="CHEBI:29985"/>
        <dbReference type="ChEBI" id="CHEBI:30616"/>
        <dbReference type="ChEBI" id="CHEBI:37563"/>
        <dbReference type="ChEBI" id="CHEBI:43474"/>
        <dbReference type="ChEBI" id="CHEBI:46398"/>
        <dbReference type="ChEBI" id="CHEBI:58359"/>
        <dbReference type="ChEBI" id="CHEBI:456216"/>
        <dbReference type="EC" id="6.3.4.2"/>
    </reaction>
</comment>
<dbReference type="EMBL" id="CP000942">
    <property type="protein sequence ID" value="ACA33181.1"/>
    <property type="molecule type" value="Genomic_DNA"/>
</dbReference>
<evidence type="ECO:0000259" key="15">
    <source>
        <dbReference type="Pfam" id="PF00117"/>
    </source>
</evidence>
<dbReference type="NCBIfam" id="TIGR00337">
    <property type="entry name" value="PyrG"/>
    <property type="match status" value="1"/>
</dbReference>
<evidence type="ECO:0000256" key="9">
    <source>
        <dbReference type="ARBA" id="ARBA00022962"/>
    </source>
</evidence>
<keyword evidence="7" id="KW-0067">ATP-binding</keyword>
<dbReference type="UniPathway" id="UPA00159">
    <property type="reaction ID" value="UER00277"/>
</dbReference>
<dbReference type="CDD" id="cd03113">
    <property type="entry name" value="CTPS_N"/>
    <property type="match status" value="1"/>
</dbReference>
<dbReference type="InterPro" id="IPR033828">
    <property type="entry name" value="GATase1_CTP_Synthase"/>
</dbReference>
<evidence type="ECO:0000256" key="6">
    <source>
        <dbReference type="ARBA" id="ARBA00022741"/>
    </source>
</evidence>
<evidence type="ECO:0000313" key="18">
    <source>
        <dbReference type="Proteomes" id="UP000002162"/>
    </source>
</evidence>
<reference evidence="17 18" key="1">
    <citation type="submission" date="2008-02" db="EMBL/GenBank/DDBJ databases">
        <title>Genome sequence of Ureaplasma parvum serovar 3.</title>
        <authorList>
            <person name="Methe B.A."/>
            <person name="Glass J."/>
            <person name="Waites K."/>
            <person name="Shrivastava S."/>
        </authorList>
    </citation>
    <scope>NUCLEOTIDE SEQUENCE [LARGE SCALE GENOMIC DNA]</scope>
    <source>
        <strain evidence="18">ATCC 27815 / 27 / NCTC 11736</strain>
    </source>
</reference>
<dbReference type="GO" id="GO:0019856">
    <property type="term" value="P:pyrimidine nucleobase biosynthetic process"/>
    <property type="evidence" value="ECO:0007669"/>
    <property type="project" value="TreeGrafter"/>
</dbReference>
<dbReference type="KEGG" id="upa:UPA3_0294"/>
<organism evidence="17 18">
    <name type="scientific">Ureaplasma parvum serovar 3 (strain ATCC 27815 / 27 / NCTC 11736)</name>
    <dbReference type="NCBI Taxonomy" id="505682"/>
    <lineage>
        <taxon>Bacteria</taxon>
        <taxon>Bacillati</taxon>
        <taxon>Mycoplasmatota</taxon>
        <taxon>Mycoplasmoidales</taxon>
        <taxon>Mycoplasmoidaceae</taxon>
        <taxon>Ureaplasma</taxon>
    </lineage>
</organism>
<dbReference type="HOGENOM" id="CLU_011675_5_0_14"/>
<dbReference type="FunFam" id="3.40.50.300:FF:000009">
    <property type="entry name" value="CTP synthase"/>
    <property type="match status" value="1"/>
</dbReference>
<evidence type="ECO:0000256" key="5">
    <source>
        <dbReference type="ARBA" id="ARBA00022723"/>
    </source>
</evidence>
<sequence length="537" mass="60745">MKHIQKTKFIFVTGGVYSSLGKGVSASSIGRILVELGYSVAMQKLDPYLNIDPTYLSPLQHGEVFVTKDGKEADLDLGTYERFINADLNKYASVTSGKIYYEILTKERENGFDGKTVQTIPHVTSAVIDYIKKIKDSLKTDFIIVEIGGTIGDIESLPFIEAISQFKTIYGVNNVMFIHCSPLIYIEKVGELKTKPTQHSVKTLRSLGINLDLLLLRTNQKLDEVTIKKLAWSCGLDIDMIFAAYDVESVYLLPNVLFEQGIHKTILDFFSLPLKNDNINSWIDFTDKITTFKKHNLVIGLVGKYVELPDAYKSVLASLELAAIELNIDLKIKYIQPQNLNENNINEELKKINGIVIPSIAGSIKGWPGALLAASYARKNNIPFLAVGTGVNIGIGEFINNVLKLPIEFINLGNGDFSFLKDAFVKNEIENYRIGEYCSNIQANTITSQIYLKQNQLNERHRHHFEFNNHYINNYFLNQNWKIGAISVDNNYIDVLEYTKNHFYVLTIFNPEYTSKPSKANPYFINLLKMSLKIKES</sequence>
<keyword evidence="9" id="KW-0315">Glutamine amidotransferase</keyword>
<dbReference type="Gene3D" id="3.40.50.880">
    <property type="match status" value="1"/>
</dbReference>